<feature type="non-terminal residue" evidence="1">
    <location>
        <position position="1"/>
    </location>
</feature>
<dbReference type="AlphaFoldDB" id="A0A820NZQ9"/>
<accession>A0A820NZQ9</accession>
<feature type="non-terminal residue" evidence="1">
    <location>
        <position position="168"/>
    </location>
</feature>
<comment type="caution">
    <text evidence="1">The sequence shown here is derived from an EMBL/GenBank/DDBJ whole genome shotgun (WGS) entry which is preliminary data.</text>
</comment>
<evidence type="ECO:0000313" key="2">
    <source>
        <dbReference type="Proteomes" id="UP000663881"/>
    </source>
</evidence>
<gene>
    <name evidence="1" type="ORF">OKA104_LOCUS51093</name>
</gene>
<protein>
    <submittedName>
        <fullName evidence="1">Uncharacterized protein</fullName>
    </submittedName>
</protein>
<proteinExistence type="predicted"/>
<dbReference type="EMBL" id="CAJOAY010027005">
    <property type="protein sequence ID" value="CAF4395287.1"/>
    <property type="molecule type" value="Genomic_DNA"/>
</dbReference>
<evidence type="ECO:0000313" key="1">
    <source>
        <dbReference type="EMBL" id="CAF4395287.1"/>
    </source>
</evidence>
<sequence length="168" mass="18507">KQAANQITTQVNQITSLLTSALNIHLNIGQNITMNTSSVIMSLETTSINSLSNKLVEPVGDAKIRLPSNFNINIQNNETISLRSIIQPLASSDQSQTQSYTNLSTSISLSLLDHNGNDISVHTNQSIEFIIPRDINLILPSMNLQNVTSLNHLLFNLHYVNITQSNIN</sequence>
<name>A0A820NZQ9_9BILA</name>
<dbReference type="Proteomes" id="UP000663881">
    <property type="component" value="Unassembled WGS sequence"/>
</dbReference>
<reference evidence="1" key="1">
    <citation type="submission" date="2021-02" db="EMBL/GenBank/DDBJ databases">
        <authorList>
            <person name="Nowell W R."/>
        </authorList>
    </citation>
    <scope>NUCLEOTIDE SEQUENCE</scope>
</reference>
<organism evidence="1 2">
    <name type="scientific">Adineta steineri</name>
    <dbReference type="NCBI Taxonomy" id="433720"/>
    <lineage>
        <taxon>Eukaryota</taxon>
        <taxon>Metazoa</taxon>
        <taxon>Spiralia</taxon>
        <taxon>Gnathifera</taxon>
        <taxon>Rotifera</taxon>
        <taxon>Eurotatoria</taxon>
        <taxon>Bdelloidea</taxon>
        <taxon>Adinetida</taxon>
        <taxon>Adinetidae</taxon>
        <taxon>Adineta</taxon>
    </lineage>
</organism>